<dbReference type="CDD" id="cd00051">
    <property type="entry name" value="EFh"/>
    <property type="match status" value="1"/>
</dbReference>
<feature type="domain" description="EF-hand" evidence="3">
    <location>
        <begin position="125"/>
        <end position="160"/>
    </location>
</feature>
<feature type="region of interest" description="Disordered" evidence="2">
    <location>
        <begin position="401"/>
        <end position="446"/>
    </location>
</feature>
<dbReference type="PROSITE" id="PS50222">
    <property type="entry name" value="EF_HAND_2"/>
    <property type="match status" value="2"/>
</dbReference>
<dbReference type="Gene3D" id="1.10.238.10">
    <property type="entry name" value="EF-hand"/>
    <property type="match status" value="1"/>
</dbReference>
<dbReference type="PROSITE" id="PS00018">
    <property type="entry name" value="EF_HAND_1"/>
    <property type="match status" value="1"/>
</dbReference>
<feature type="compositionally biased region" description="Basic and acidic residues" evidence="2">
    <location>
        <begin position="401"/>
        <end position="414"/>
    </location>
</feature>
<proteinExistence type="predicted"/>
<dbReference type="EMBL" id="HBIB01026414">
    <property type="protein sequence ID" value="CAE0254826.1"/>
    <property type="molecule type" value="Transcribed_RNA"/>
</dbReference>
<accession>A0A7S3DEM7</accession>
<dbReference type="GO" id="GO:0005509">
    <property type="term" value="F:calcium ion binding"/>
    <property type="evidence" value="ECO:0007669"/>
    <property type="project" value="InterPro"/>
</dbReference>
<dbReference type="SUPFAM" id="SSF47473">
    <property type="entry name" value="EF-hand"/>
    <property type="match status" value="1"/>
</dbReference>
<feature type="compositionally biased region" description="Polar residues" evidence="2">
    <location>
        <begin position="326"/>
        <end position="336"/>
    </location>
</feature>
<feature type="domain" description="EF-hand" evidence="3">
    <location>
        <begin position="89"/>
        <end position="124"/>
    </location>
</feature>
<dbReference type="Pfam" id="PF13499">
    <property type="entry name" value="EF-hand_7"/>
    <property type="match status" value="1"/>
</dbReference>
<evidence type="ECO:0000259" key="3">
    <source>
        <dbReference type="PROSITE" id="PS50222"/>
    </source>
</evidence>
<evidence type="ECO:0000313" key="5">
    <source>
        <dbReference type="EMBL" id="CAE0254832.1"/>
    </source>
</evidence>
<dbReference type="EMBL" id="HBIB01026425">
    <property type="protein sequence ID" value="CAE0254832.1"/>
    <property type="molecule type" value="Transcribed_RNA"/>
</dbReference>
<dbReference type="AlphaFoldDB" id="A0A7S3DEM7"/>
<feature type="compositionally biased region" description="Basic and acidic residues" evidence="2">
    <location>
        <begin position="26"/>
        <end position="41"/>
    </location>
</feature>
<reference evidence="5" key="1">
    <citation type="submission" date="2021-01" db="EMBL/GenBank/DDBJ databases">
        <authorList>
            <person name="Corre E."/>
            <person name="Pelletier E."/>
            <person name="Niang G."/>
            <person name="Scheremetjew M."/>
            <person name="Finn R."/>
            <person name="Kale V."/>
            <person name="Holt S."/>
            <person name="Cochrane G."/>
            <person name="Meng A."/>
            <person name="Brown T."/>
            <person name="Cohen L."/>
        </authorList>
    </citation>
    <scope>NUCLEOTIDE SEQUENCE</scope>
    <source>
        <strain evidence="5">NIES-2562</strain>
    </source>
</reference>
<feature type="compositionally biased region" description="Low complexity" evidence="2">
    <location>
        <begin position="418"/>
        <end position="430"/>
    </location>
</feature>
<dbReference type="SMART" id="SM00054">
    <property type="entry name" value="EFh"/>
    <property type="match status" value="2"/>
</dbReference>
<feature type="compositionally biased region" description="Low complexity" evidence="2">
    <location>
        <begin position="254"/>
        <end position="277"/>
    </location>
</feature>
<gene>
    <name evidence="4" type="ORF">PBIL07802_LOCUS17074</name>
    <name evidence="5" type="ORF">PBIL07802_LOCUS17081</name>
</gene>
<dbReference type="InterPro" id="IPR018247">
    <property type="entry name" value="EF_Hand_1_Ca_BS"/>
</dbReference>
<sequence length="499" mass="54484">MRPTVTALSAKFRSEMGRQGSPDVDGVEKPREDEVRSEGADARSLLSDSFGGDSGRGGGGDPRDVFTSSSVRKWLDKRKAIVPPKLSEQQLLEYRALFNAIDTDGSGSLDVDEIWSAFRKMKIKTSRHEIEELVKRADQDGDMVLSFAEFAIVLHLHSSTNADNRSSSDISLSLLAAQFCRQQMLRSILTKDGQSAPHLAFHGADTSTTGAKSDGTSQRAQRGGAKKRMEMNVMPRSFEVMRSASPPLWKPRDTSSTPTSSSSSSFTSSPSSLHSPSPLFPSPPSRTHAHTRAQPQAFGRPSSSLPVPARRVRTASDSPNRDRGQSAAQPSTTGKSTAKKERVVLTAFKPERNYDEIEARRRLVQARSFCHSPLALTAVERRRKSFGLEFLTSNETKTLREAAQAHEDEMDAKRAWHSSSSSPSPTSSNSRWKQLSPLRGSAKPVALSRRESLILNAVRKVKVADVKVPAYHLSPSSSPTAGRSSLHSFSFSSSFADGD</sequence>
<organism evidence="5">
    <name type="scientific">Palpitomonas bilix</name>
    <dbReference type="NCBI Taxonomy" id="652834"/>
    <lineage>
        <taxon>Eukaryota</taxon>
        <taxon>Eukaryota incertae sedis</taxon>
    </lineage>
</organism>
<evidence type="ECO:0000256" key="1">
    <source>
        <dbReference type="ARBA" id="ARBA00022837"/>
    </source>
</evidence>
<dbReference type="InterPro" id="IPR002048">
    <property type="entry name" value="EF_hand_dom"/>
</dbReference>
<feature type="region of interest" description="Disordered" evidence="2">
    <location>
        <begin position="1"/>
        <end position="65"/>
    </location>
</feature>
<evidence type="ECO:0000313" key="4">
    <source>
        <dbReference type="EMBL" id="CAE0254826.1"/>
    </source>
</evidence>
<feature type="region of interest" description="Disordered" evidence="2">
    <location>
        <begin position="469"/>
        <end position="499"/>
    </location>
</feature>
<feature type="compositionally biased region" description="Polar residues" evidence="2">
    <location>
        <begin position="205"/>
        <end position="220"/>
    </location>
</feature>
<dbReference type="InterPro" id="IPR011992">
    <property type="entry name" value="EF-hand-dom_pair"/>
</dbReference>
<evidence type="ECO:0000256" key="2">
    <source>
        <dbReference type="SAM" id="MobiDB-lite"/>
    </source>
</evidence>
<protein>
    <recommendedName>
        <fullName evidence="3">EF-hand domain-containing protein</fullName>
    </recommendedName>
</protein>
<feature type="region of interest" description="Disordered" evidence="2">
    <location>
        <begin position="199"/>
        <end position="342"/>
    </location>
</feature>
<keyword evidence="1" id="KW-0106">Calcium</keyword>
<name>A0A7S3DEM7_9EUKA</name>